<comment type="caution">
    <text evidence="1">The sequence shown here is derived from an EMBL/GenBank/DDBJ whole genome shotgun (WGS) entry which is preliminary data.</text>
</comment>
<proteinExistence type="predicted"/>
<reference evidence="1" key="1">
    <citation type="submission" date="2020-11" db="EMBL/GenBank/DDBJ databases">
        <authorList>
            <consortium name="DOE Joint Genome Institute"/>
            <person name="Ahrendt S."/>
            <person name="Riley R."/>
            <person name="Andreopoulos W."/>
            <person name="Labutti K."/>
            <person name="Pangilinan J."/>
            <person name="Ruiz-Duenas F.J."/>
            <person name="Barrasa J.M."/>
            <person name="Sanchez-Garcia M."/>
            <person name="Camarero S."/>
            <person name="Miyauchi S."/>
            <person name="Serrano A."/>
            <person name="Linde D."/>
            <person name="Babiker R."/>
            <person name="Drula E."/>
            <person name="Ayuso-Fernandez I."/>
            <person name="Pacheco R."/>
            <person name="Padilla G."/>
            <person name="Ferreira P."/>
            <person name="Barriuso J."/>
            <person name="Kellner H."/>
            <person name="Castanera R."/>
            <person name="Alfaro M."/>
            <person name="Ramirez L."/>
            <person name="Pisabarro A.G."/>
            <person name="Kuo A."/>
            <person name="Tritt A."/>
            <person name="Lipzen A."/>
            <person name="He G."/>
            <person name="Yan M."/>
            <person name="Ng V."/>
            <person name="Cullen D."/>
            <person name="Martin F."/>
            <person name="Rosso M.-N."/>
            <person name="Henrissat B."/>
            <person name="Hibbett D."/>
            <person name="Martinez A.T."/>
            <person name="Grigoriev I.V."/>
        </authorList>
    </citation>
    <scope>NUCLEOTIDE SEQUENCE</scope>
    <source>
        <strain evidence="1">MF-IS2</strain>
    </source>
</reference>
<dbReference type="AlphaFoldDB" id="A0A9P6C6F0"/>
<keyword evidence="2" id="KW-1185">Reference proteome</keyword>
<dbReference type="OrthoDB" id="3016366at2759"/>
<dbReference type="InterPro" id="IPR046670">
    <property type="entry name" value="DUF6540"/>
</dbReference>
<organism evidence="1 2">
    <name type="scientific">Macrolepiota fuliginosa MF-IS2</name>
    <dbReference type="NCBI Taxonomy" id="1400762"/>
    <lineage>
        <taxon>Eukaryota</taxon>
        <taxon>Fungi</taxon>
        <taxon>Dikarya</taxon>
        <taxon>Basidiomycota</taxon>
        <taxon>Agaricomycotina</taxon>
        <taxon>Agaricomycetes</taxon>
        <taxon>Agaricomycetidae</taxon>
        <taxon>Agaricales</taxon>
        <taxon>Agaricineae</taxon>
        <taxon>Agaricaceae</taxon>
        <taxon>Macrolepiota</taxon>
    </lineage>
</organism>
<evidence type="ECO:0000313" key="2">
    <source>
        <dbReference type="Proteomes" id="UP000807342"/>
    </source>
</evidence>
<gene>
    <name evidence="1" type="ORF">P691DRAFT_809485</name>
</gene>
<sequence length="163" mass="18501">MTLTVGDILAVQLSRFEENTFHWAICVPLDDKRAAKYHAKGASGHWWFEAKPVPIEHNLEALDTISSAVKIGSIKPEDATVNVFLDLFETIPMEVPDVDKPREPEFTCLVWFREAIRRLHAAKVINCPNVDDLEAECESYAKTNWAGTDGYKGYMYYVSKFST</sequence>
<accession>A0A9P6C6F0</accession>
<protein>
    <submittedName>
        <fullName evidence="1">Uncharacterized protein</fullName>
    </submittedName>
</protein>
<dbReference type="Proteomes" id="UP000807342">
    <property type="component" value="Unassembled WGS sequence"/>
</dbReference>
<dbReference type="Pfam" id="PF20174">
    <property type="entry name" value="DUF6540"/>
    <property type="match status" value="1"/>
</dbReference>
<dbReference type="EMBL" id="MU151097">
    <property type="protein sequence ID" value="KAF9450790.1"/>
    <property type="molecule type" value="Genomic_DNA"/>
</dbReference>
<name>A0A9P6C6F0_9AGAR</name>
<evidence type="ECO:0000313" key="1">
    <source>
        <dbReference type="EMBL" id="KAF9450790.1"/>
    </source>
</evidence>